<dbReference type="CDD" id="cd05246">
    <property type="entry name" value="dTDP_GD_SDR_e"/>
    <property type="match status" value="1"/>
</dbReference>
<dbReference type="NCBIfam" id="TIGR01181">
    <property type="entry name" value="dTDP_gluc_dehyt"/>
    <property type="match status" value="1"/>
</dbReference>
<dbReference type="SUPFAM" id="SSF51735">
    <property type="entry name" value="NAD(P)-binding Rossmann-fold domains"/>
    <property type="match status" value="1"/>
</dbReference>
<evidence type="ECO:0000313" key="9">
    <source>
        <dbReference type="EMBL" id="KXU37035.1"/>
    </source>
</evidence>
<dbReference type="Gene3D" id="3.40.50.720">
    <property type="entry name" value="NAD(P)-binding Rossmann-like Domain"/>
    <property type="match status" value="1"/>
</dbReference>
<comment type="catalytic activity">
    <reaction evidence="1 7">
        <text>dTDP-alpha-D-glucose = dTDP-4-dehydro-6-deoxy-alpha-D-glucose + H2O</text>
        <dbReference type="Rhea" id="RHEA:17221"/>
        <dbReference type="ChEBI" id="CHEBI:15377"/>
        <dbReference type="ChEBI" id="CHEBI:57477"/>
        <dbReference type="ChEBI" id="CHEBI:57649"/>
        <dbReference type="EC" id="4.2.1.46"/>
    </reaction>
</comment>
<gene>
    <name evidence="9" type="ORF">AXK12_02375</name>
</gene>
<dbReference type="Proteomes" id="UP000071392">
    <property type="component" value="Unassembled WGS sequence"/>
</dbReference>
<keyword evidence="5" id="KW-0520">NAD</keyword>
<dbReference type="PANTHER" id="PTHR43000">
    <property type="entry name" value="DTDP-D-GLUCOSE 4,6-DEHYDRATASE-RELATED"/>
    <property type="match status" value="1"/>
</dbReference>
<dbReference type="Gene3D" id="3.90.25.10">
    <property type="entry name" value="UDP-galactose 4-epimerase, domain 1"/>
    <property type="match status" value="1"/>
</dbReference>
<keyword evidence="10" id="KW-1185">Reference proteome</keyword>
<dbReference type="InterPro" id="IPR036291">
    <property type="entry name" value="NAD(P)-bd_dom_sf"/>
</dbReference>
<dbReference type="EC" id="4.2.1.46" evidence="4 7"/>
<evidence type="ECO:0000313" key="10">
    <source>
        <dbReference type="Proteomes" id="UP000071392"/>
    </source>
</evidence>
<organism evidence="9 10">
    <name type="scientific">Cephaloticoccus capnophilus</name>
    <dbReference type="NCBI Taxonomy" id="1548208"/>
    <lineage>
        <taxon>Bacteria</taxon>
        <taxon>Pseudomonadati</taxon>
        <taxon>Verrucomicrobiota</taxon>
        <taxon>Opitutia</taxon>
        <taxon>Opitutales</taxon>
        <taxon>Opitutaceae</taxon>
        <taxon>Cephaloticoccus</taxon>
    </lineage>
</organism>
<evidence type="ECO:0000259" key="8">
    <source>
        <dbReference type="Pfam" id="PF16363"/>
    </source>
</evidence>
<protein>
    <recommendedName>
        <fullName evidence="4 7">dTDP-glucose 4,6-dehydratase</fullName>
        <ecNumber evidence="4 7">4.2.1.46</ecNumber>
    </recommendedName>
</protein>
<feature type="domain" description="NAD(P)-binding" evidence="8">
    <location>
        <begin position="4"/>
        <end position="327"/>
    </location>
</feature>
<dbReference type="InterPro" id="IPR016040">
    <property type="entry name" value="NAD(P)-bd_dom"/>
</dbReference>
<dbReference type="PROSITE" id="PS00061">
    <property type="entry name" value="ADH_SHORT"/>
    <property type="match status" value="1"/>
</dbReference>
<evidence type="ECO:0000256" key="2">
    <source>
        <dbReference type="ARBA" id="ARBA00001911"/>
    </source>
</evidence>
<name>A0A139SQZ8_9BACT</name>
<dbReference type="InterPro" id="IPR020904">
    <property type="entry name" value="Sc_DH/Rdtase_CS"/>
</dbReference>
<dbReference type="GO" id="GO:0008460">
    <property type="term" value="F:dTDP-glucose 4,6-dehydratase activity"/>
    <property type="evidence" value="ECO:0007669"/>
    <property type="project" value="UniProtKB-EC"/>
</dbReference>
<evidence type="ECO:0000256" key="4">
    <source>
        <dbReference type="ARBA" id="ARBA00011990"/>
    </source>
</evidence>
<dbReference type="OrthoDB" id="9766450at2"/>
<keyword evidence="6 7" id="KW-0456">Lyase</keyword>
<dbReference type="GO" id="GO:0009225">
    <property type="term" value="P:nucleotide-sugar metabolic process"/>
    <property type="evidence" value="ECO:0007669"/>
    <property type="project" value="InterPro"/>
</dbReference>
<dbReference type="EMBL" id="LSZP01000016">
    <property type="protein sequence ID" value="KXU37035.1"/>
    <property type="molecule type" value="Genomic_DNA"/>
</dbReference>
<evidence type="ECO:0000256" key="5">
    <source>
        <dbReference type="ARBA" id="ARBA00023027"/>
    </source>
</evidence>
<sequence length="356" mass="39339">MKLLITGGSGFIGSNLIRQLLASTEHHILNLDKLSYAANPLSLADLAAHPRYQFAQVDLAAPNTTAALTDHFAQFCPDAVIHLAAETHVDRSIDAPAAFIASNVSGTFALLHAARTHFDQLGGAARERFRVLHVSTDEVYGSLAPDAPAATETQPYAPRSPYSASKAASDHLARAWAHTYALPVIVSTCSNNYGPYQFPEKLIPLALLKALRGEPIPLYGTGENRRNWLYVADHIDALLRLLEHGQVGQTYHIGSDSDLPNLALIRQLCALLDALHPRRDGQPHAAQIRFVADRPGHDFRYALDTTKLRRELGWRPRHDLTTGLRKTVHWYLENTAWWQPLLTHNAPLQRLGAPKN</sequence>
<evidence type="ECO:0000256" key="1">
    <source>
        <dbReference type="ARBA" id="ARBA00001539"/>
    </source>
</evidence>
<evidence type="ECO:0000256" key="6">
    <source>
        <dbReference type="ARBA" id="ARBA00023239"/>
    </source>
</evidence>
<reference evidence="9 10" key="1">
    <citation type="submission" date="2016-02" db="EMBL/GenBank/DDBJ databases">
        <authorList>
            <person name="Wen L."/>
            <person name="He K."/>
            <person name="Yang H."/>
        </authorList>
    </citation>
    <scope>NUCLEOTIDE SEQUENCE [LARGE SCALE GENOMIC DNA]</scope>
    <source>
        <strain evidence="9 10">CV41</strain>
    </source>
</reference>
<accession>A0A139SQZ8</accession>
<dbReference type="InterPro" id="IPR005888">
    <property type="entry name" value="dTDP_Gluc_deHydtase"/>
</dbReference>
<dbReference type="AlphaFoldDB" id="A0A139SQZ8"/>
<comment type="caution">
    <text evidence="9">The sequence shown here is derived from an EMBL/GenBank/DDBJ whole genome shotgun (WGS) entry which is preliminary data.</text>
</comment>
<dbReference type="STRING" id="1548208.AXK12_02375"/>
<evidence type="ECO:0000256" key="3">
    <source>
        <dbReference type="ARBA" id="ARBA00008178"/>
    </source>
</evidence>
<comment type="similarity">
    <text evidence="3 7">Belongs to the NAD(P)-dependent epimerase/dehydratase family. dTDP-glucose dehydratase subfamily.</text>
</comment>
<evidence type="ECO:0000256" key="7">
    <source>
        <dbReference type="RuleBase" id="RU004473"/>
    </source>
</evidence>
<dbReference type="RefSeq" id="WP_068711082.1">
    <property type="nucleotide sequence ID" value="NZ_LSZP01000016.1"/>
</dbReference>
<proteinExistence type="inferred from homology"/>
<dbReference type="Pfam" id="PF16363">
    <property type="entry name" value="GDP_Man_Dehyd"/>
    <property type="match status" value="1"/>
</dbReference>
<comment type="cofactor">
    <cofactor evidence="2 7">
        <name>NAD(+)</name>
        <dbReference type="ChEBI" id="CHEBI:57540"/>
    </cofactor>
</comment>